<dbReference type="EMBL" id="BSXT01000836">
    <property type="protein sequence ID" value="GMF34867.1"/>
    <property type="molecule type" value="Genomic_DNA"/>
</dbReference>
<dbReference type="PANTHER" id="PTHR37984">
    <property type="entry name" value="PROTEIN CBG26694"/>
    <property type="match status" value="1"/>
</dbReference>
<accession>A0A9W7CNV1</accession>
<proteinExistence type="predicted"/>
<dbReference type="Gene3D" id="1.10.340.70">
    <property type="match status" value="1"/>
</dbReference>
<dbReference type="InterPro" id="IPR043502">
    <property type="entry name" value="DNA/RNA_pol_sf"/>
</dbReference>
<dbReference type="Proteomes" id="UP001165121">
    <property type="component" value="Unassembled WGS sequence"/>
</dbReference>
<dbReference type="PANTHER" id="PTHR37984:SF5">
    <property type="entry name" value="PROTEIN NYNRIN-LIKE"/>
    <property type="match status" value="1"/>
</dbReference>
<dbReference type="InterPro" id="IPR041588">
    <property type="entry name" value="Integrase_H2C2"/>
</dbReference>
<gene>
    <name evidence="3" type="ORF">Pfra01_000907400</name>
</gene>
<evidence type="ECO:0000256" key="1">
    <source>
        <dbReference type="SAM" id="MobiDB-lite"/>
    </source>
</evidence>
<organism evidence="3 4">
    <name type="scientific">Phytophthora fragariaefolia</name>
    <dbReference type="NCBI Taxonomy" id="1490495"/>
    <lineage>
        <taxon>Eukaryota</taxon>
        <taxon>Sar</taxon>
        <taxon>Stramenopiles</taxon>
        <taxon>Oomycota</taxon>
        <taxon>Peronosporomycetes</taxon>
        <taxon>Peronosporales</taxon>
        <taxon>Peronosporaceae</taxon>
        <taxon>Phytophthora</taxon>
    </lineage>
</organism>
<keyword evidence="4" id="KW-1185">Reference proteome</keyword>
<name>A0A9W7CNV1_9STRA</name>
<feature type="region of interest" description="Disordered" evidence="1">
    <location>
        <begin position="147"/>
        <end position="168"/>
    </location>
</feature>
<dbReference type="SUPFAM" id="SSF56672">
    <property type="entry name" value="DNA/RNA polymerases"/>
    <property type="match status" value="1"/>
</dbReference>
<evidence type="ECO:0000313" key="3">
    <source>
        <dbReference type="EMBL" id="GMF34867.1"/>
    </source>
</evidence>
<reference evidence="3" key="1">
    <citation type="submission" date="2023-04" db="EMBL/GenBank/DDBJ databases">
        <title>Phytophthora fragariaefolia NBRC 109709.</title>
        <authorList>
            <person name="Ichikawa N."/>
            <person name="Sato H."/>
            <person name="Tonouchi N."/>
        </authorList>
    </citation>
    <scope>NUCLEOTIDE SEQUENCE</scope>
    <source>
        <strain evidence="3">NBRC 109709</strain>
    </source>
</reference>
<feature type="domain" description="Integrase zinc-binding" evidence="2">
    <location>
        <begin position="328"/>
        <end position="382"/>
    </location>
</feature>
<dbReference type="Pfam" id="PF17921">
    <property type="entry name" value="Integrase_H2C2"/>
    <property type="match status" value="1"/>
</dbReference>
<feature type="region of interest" description="Disordered" evidence="1">
    <location>
        <begin position="34"/>
        <end position="60"/>
    </location>
</feature>
<dbReference type="AlphaFoldDB" id="A0A9W7CNV1"/>
<dbReference type="OrthoDB" id="10068564at2759"/>
<evidence type="ECO:0000259" key="2">
    <source>
        <dbReference type="Pfam" id="PF17921"/>
    </source>
</evidence>
<sequence>MSSFRTSQPKPGNLTFYQFSIYLVEFKTTQHFGSIQTSKPGTPSANRTPPTMRRCTEKDDKERYPTYSITVRAAVKAKEIIKEVVTLKHWNADEKFLNANILLEGDLLEVFEDAAFTDDDTRMDDEFTHALCKASIVEPTIARRSKRSFGRCASPAPRHSQTIRPRRPWWSQRQQQQLQQQVLPLPSHEHAQHARLPGTSPREMVPNKAALTARLNRLSSKKVTFMWTTKDAATSQEIKAALACNAWHAFPDYSRAFYVFADASGHELFAVEDEDVALDWSVIKKHQRNDSSCKNIISQLGRNESDPEYTLRHAPGVVPLHYRKRVVVPESLRINLVELYHEYLVHPGAEKQFRSMATFWWPGMDGDMANFVKKCVDCTKAKLHGKKQQ</sequence>
<evidence type="ECO:0000313" key="4">
    <source>
        <dbReference type="Proteomes" id="UP001165121"/>
    </source>
</evidence>
<feature type="compositionally biased region" description="Polar residues" evidence="1">
    <location>
        <begin position="34"/>
        <end position="49"/>
    </location>
</feature>
<protein>
    <submittedName>
        <fullName evidence="3">Unnamed protein product</fullName>
    </submittedName>
</protein>
<comment type="caution">
    <text evidence="3">The sequence shown here is derived from an EMBL/GenBank/DDBJ whole genome shotgun (WGS) entry which is preliminary data.</text>
</comment>
<dbReference type="InterPro" id="IPR050951">
    <property type="entry name" value="Retrovirus_Pol_polyprotein"/>
</dbReference>